<feature type="non-terminal residue" evidence="2">
    <location>
        <position position="360"/>
    </location>
</feature>
<dbReference type="PROSITE" id="PS50005">
    <property type="entry name" value="TPR"/>
    <property type="match status" value="1"/>
</dbReference>
<dbReference type="InterPro" id="IPR019734">
    <property type="entry name" value="TPR_rpt"/>
</dbReference>
<dbReference type="OMA" id="CEGNIAF"/>
<dbReference type="PANTHER" id="PTHR46310">
    <property type="entry name" value="AMIDASE 1"/>
    <property type="match status" value="1"/>
</dbReference>
<dbReference type="Gene3D" id="3.90.1300.10">
    <property type="entry name" value="Amidase signature (AS) domain"/>
    <property type="match status" value="1"/>
</dbReference>
<dbReference type="Proteomes" id="UP000824469">
    <property type="component" value="Unassembled WGS sequence"/>
</dbReference>
<feature type="non-terminal residue" evidence="2">
    <location>
        <position position="1"/>
    </location>
</feature>
<evidence type="ECO:0000256" key="1">
    <source>
        <dbReference type="PROSITE-ProRule" id="PRU00339"/>
    </source>
</evidence>
<dbReference type="Pfam" id="PF00515">
    <property type="entry name" value="TPR_1"/>
    <property type="match status" value="1"/>
</dbReference>
<dbReference type="SMART" id="SM00028">
    <property type="entry name" value="TPR"/>
    <property type="match status" value="2"/>
</dbReference>
<evidence type="ECO:0000313" key="2">
    <source>
        <dbReference type="EMBL" id="KAH9320512.1"/>
    </source>
</evidence>
<dbReference type="PANTHER" id="PTHR46310:SF7">
    <property type="entry name" value="AMIDASE 1"/>
    <property type="match status" value="1"/>
</dbReference>
<name>A0AA38LH58_TAXCH</name>
<dbReference type="Gene3D" id="1.25.40.10">
    <property type="entry name" value="Tetratricopeptide repeat domain"/>
    <property type="match status" value="1"/>
</dbReference>
<evidence type="ECO:0008006" key="4">
    <source>
        <dbReference type="Google" id="ProtNLM"/>
    </source>
</evidence>
<dbReference type="InterPro" id="IPR011990">
    <property type="entry name" value="TPR-like_helical_dom_sf"/>
</dbReference>
<dbReference type="EMBL" id="JAHRHJ020000003">
    <property type="protein sequence ID" value="KAH9320512.1"/>
    <property type="molecule type" value="Genomic_DNA"/>
</dbReference>
<proteinExistence type="predicted"/>
<accession>A0AA38LH58</accession>
<dbReference type="SUPFAM" id="SSF75304">
    <property type="entry name" value="Amidase signature (AS) enzymes"/>
    <property type="match status" value="1"/>
</dbReference>
<gene>
    <name evidence="2" type="ORF">KI387_015151</name>
</gene>
<feature type="repeat" description="TPR" evidence="1">
    <location>
        <begin position="271"/>
        <end position="304"/>
    </location>
</feature>
<sequence length="360" mass="40700">WFARDPNVLRRVGHVLLQLPLSDFRRPRRILIADDCFQLSKILTEKIVDVVARSVENHPGRQVVNHINLGQYITSKVPTLKIFRDGEKRNGEGNSALKDLCSAFELLQRYEFKMNHEDWVNTVKPNMGPGILVRVRAALETTEEKIQSCLRIRNEMREALCKLLKDDGILVIPTVPMSPPILKSKERQLEEFRSRAFSVLSISGMSGCCQVSVPLGKHEGCPLAVSLMARHGGDRFLLDTILDLHPSLQEQAEIASNTGPSVSDGNQIEAAENYKEKGNAAYKGKQFHRAVNFYSEAIKLNDRNATYYSNRAAACLELGRFHQAEEDCSKAIEIEKKNVKAYLRRGTAREMLSYYKDAIE</sequence>
<dbReference type="AlphaFoldDB" id="A0AA38LH58"/>
<evidence type="ECO:0000313" key="3">
    <source>
        <dbReference type="Proteomes" id="UP000824469"/>
    </source>
</evidence>
<keyword evidence="3" id="KW-1185">Reference proteome</keyword>
<organism evidence="2 3">
    <name type="scientific">Taxus chinensis</name>
    <name type="common">Chinese yew</name>
    <name type="synonym">Taxus wallichiana var. chinensis</name>
    <dbReference type="NCBI Taxonomy" id="29808"/>
    <lineage>
        <taxon>Eukaryota</taxon>
        <taxon>Viridiplantae</taxon>
        <taxon>Streptophyta</taxon>
        <taxon>Embryophyta</taxon>
        <taxon>Tracheophyta</taxon>
        <taxon>Spermatophyta</taxon>
        <taxon>Pinopsida</taxon>
        <taxon>Pinidae</taxon>
        <taxon>Conifers II</taxon>
        <taxon>Cupressales</taxon>
        <taxon>Taxaceae</taxon>
        <taxon>Taxus</taxon>
    </lineage>
</organism>
<dbReference type="InterPro" id="IPR036928">
    <property type="entry name" value="AS_sf"/>
</dbReference>
<protein>
    <recommendedName>
        <fullName evidence="4">Amidase</fullName>
    </recommendedName>
</protein>
<keyword evidence="1" id="KW-0802">TPR repeat</keyword>
<reference evidence="2 3" key="1">
    <citation type="journal article" date="2021" name="Nat. Plants">
        <title>The Taxus genome provides insights into paclitaxel biosynthesis.</title>
        <authorList>
            <person name="Xiong X."/>
            <person name="Gou J."/>
            <person name="Liao Q."/>
            <person name="Li Y."/>
            <person name="Zhou Q."/>
            <person name="Bi G."/>
            <person name="Li C."/>
            <person name="Du R."/>
            <person name="Wang X."/>
            <person name="Sun T."/>
            <person name="Guo L."/>
            <person name="Liang H."/>
            <person name="Lu P."/>
            <person name="Wu Y."/>
            <person name="Zhang Z."/>
            <person name="Ro D.K."/>
            <person name="Shang Y."/>
            <person name="Huang S."/>
            <person name="Yan J."/>
        </authorList>
    </citation>
    <scope>NUCLEOTIDE SEQUENCE [LARGE SCALE GENOMIC DNA]</scope>
    <source>
        <strain evidence="2">Ta-2019</strain>
    </source>
</reference>
<dbReference type="SUPFAM" id="SSF48452">
    <property type="entry name" value="TPR-like"/>
    <property type="match status" value="1"/>
</dbReference>
<comment type="caution">
    <text evidence="2">The sequence shown here is derived from an EMBL/GenBank/DDBJ whole genome shotgun (WGS) entry which is preliminary data.</text>
</comment>